<keyword evidence="1" id="KW-0472">Membrane</keyword>
<name>A0A918JT63_9FLAO</name>
<dbReference type="Gene3D" id="1.25.40.10">
    <property type="entry name" value="Tetratricopeptide repeat domain"/>
    <property type="match status" value="1"/>
</dbReference>
<dbReference type="AlphaFoldDB" id="A0A918JT63"/>
<dbReference type="Proteomes" id="UP000601108">
    <property type="component" value="Unassembled WGS sequence"/>
</dbReference>
<evidence type="ECO:0000259" key="2">
    <source>
        <dbReference type="Pfam" id="PF25060"/>
    </source>
</evidence>
<evidence type="ECO:0000313" key="4">
    <source>
        <dbReference type="Proteomes" id="UP000601108"/>
    </source>
</evidence>
<comment type="caution">
    <text evidence="3">The sequence shown here is derived from an EMBL/GenBank/DDBJ whole genome shotgun (WGS) entry which is preliminary data.</text>
</comment>
<keyword evidence="1" id="KW-1133">Transmembrane helix</keyword>
<dbReference type="RefSeq" id="WP_027411632.1">
    <property type="nucleotide sequence ID" value="NZ_BMWS01000006.1"/>
</dbReference>
<evidence type="ECO:0000256" key="1">
    <source>
        <dbReference type="SAM" id="Phobius"/>
    </source>
</evidence>
<feature type="domain" description="Tetratricopeptide repeat protein 21A/21B second ARM" evidence="2">
    <location>
        <begin position="153"/>
        <end position="249"/>
    </location>
</feature>
<keyword evidence="4" id="KW-1185">Reference proteome</keyword>
<proteinExistence type="predicted"/>
<dbReference type="EMBL" id="BMWS01000006">
    <property type="protein sequence ID" value="GGX12056.1"/>
    <property type="molecule type" value="Genomic_DNA"/>
</dbReference>
<keyword evidence="1" id="KW-0812">Transmembrane</keyword>
<dbReference type="InterPro" id="IPR056832">
    <property type="entry name" value="ARM_TT21_2nd"/>
</dbReference>
<evidence type="ECO:0000313" key="3">
    <source>
        <dbReference type="EMBL" id="GGX12056.1"/>
    </source>
</evidence>
<sequence length="267" mass="31244">MDINQEKYHKQISAYLRDELSPEEKKLFEKSLTQNPELLQEFKIHQELFAQVEGSEDIVVSWDYDKEDVRALTTYFRSEEAEKLKKTIQKAKNNYQGYKKQRVWRKNIILPLLVAASIAVFVLVYTFNSKSSTTEMYVKHSEWEDLPSLTSRGGDNKLAEGERLFVDKKYKESYAIFTALSQKEQQPSVLIYLGLCALELDQLDKALHYFELLKNTEAIDSSKAYWYLALTYLKQNEKEKATNILQELVSGNHYKNTEARELLDQLQ</sequence>
<gene>
    <name evidence="3" type="ORF">GCM10007384_12240</name>
</gene>
<accession>A0A918JT63</accession>
<reference evidence="3 4" key="1">
    <citation type="journal article" date="2014" name="Int. J. Syst. Evol. Microbiol.">
        <title>Complete genome sequence of Corynebacterium casei LMG S-19264T (=DSM 44701T), isolated from a smear-ripened cheese.</title>
        <authorList>
            <consortium name="US DOE Joint Genome Institute (JGI-PGF)"/>
            <person name="Walter F."/>
            <person name="Albersmeier A."/>
            <person name="Kalinowski J."/>
            <person name="Ruckert C."/>
        </authorList>
    </citation>
    <scope>NUCLEOTIDE SEQUENCE [LARGE SCALE GENOMIC DNA]</scope>
    <source>
        <strain evidence="3 4">KCTC 12285</strain>
    </source>
</reference>
<dbReference type="SUPFAM" id="SSF48452">
    <property type="entry name" value="TPR-like"/>
    <property type="match status" value="1"/>
</dbReference>
<dbReference type="InterPro" id="IPR011990">
    <property type="entry name" value="TPR-like_helical_dom_sf"/>
</dbReference>
<protein>
    <recommendedName>
        <fullName evidence="2">Tetratricopeptide repeat protein 21A/21B second ARM domain-containing protein</fullName>
    </recommendedName>
</protein>
<dbReference type="Pfam" id="PF25060">
    <property type="entry name" value="ARM_TT21_2nd"/>
    <property type="match status" value="1"/>
</dbReference>
<feature type="transmembrane region" description="Helical" evidence="1">
    <location>
        <begin position="108"/>
        <end position="127"/>
    </location>
</feature>
<organism evidence="3 4">
    <name type="scientific">Aquimarina muelleri</name>
    <dbReference type="NCBI Taxonomy" id="279356"/>
    <lineage>
        <taxon>Bacteria</taxon>
        <taxon>Pseudomonadati</taxon>
        <taxon>Bacteroidota</taxon>
        <taxon>Flavobacteriia</taxon>
        <taxon>Flavobacteriales</taxon>
        <taxon>Flavobacteriaceae</taxon>
        <taxon>Aquimarina</taxon>
    </lineage>
</organism>